<dbReference type="RefSeq" id="WP_179547674.1">
    <property type="nucleotide sequence ID" value="NZ_BSEW01000001.1"/>
</dbReference>
<comment type="caution">
    <text evidence="2">The sequence shown here is derived from an EMBL/GenBank/DDBJ whole genome shotgun (WGS) entry which is preliminary data.</text>
</comment>
<name>A0A852SP35_9MICO</name>
<keyword evidence="3" id="KW-1185">Reference proteome</keyword>
<dbReference type="EMBL" id="JACCBM010000001">
    <property type="protein sequence ID" value="NYD70567.1"/>
    <property type="molecule type" value="Genomic_DNA"/>
</dbReference>
<reference evidence="2 3" key="1">
    <citation type="submission" date="2020-07" db="EMBL/GenBank/DDBJ databases">
        <title>Sequencing the genomes of 1000 actinobacteria strains.</title>
        <authorList>
            <person name="Klenk H.-P."/>
        </authorList>
    </citation>
    <scope>NUCLEOTIDE SEQUENCE [LARGE SCALE GENOMIC DNA]</scope>
    <source>
        <strain evidence="2 3">DSM 26474</strain>
    </source>
</reference>
<gene>
    <name evidence="2" type="ORF">BJ984_001725</name>
</gene>
<feature type="domain" description="Shedu protein SduA C-terminal" evidence="1">
    <location>
        <begin position="229"/>
        <end position="375"/>
    </location>
</feature>
<dbReference type="Pfam" id="PF14082">
    <property type="entry name" value="SduA_C"/>
    <property type="match status" value="1"/>
</dbReference>
<proteinExistence type="predicted"/>
<dbReference type="InterPro" id="IPR025359">
    <property type="entry name" value="SduA_C"/>
</dbReference>
<evidence type="ECO:0000313" key="2">
    <source>
        <dbReference type="EMBL" id="NYD70567.1"/>
    </source>
</evidence>
<dbReference type="AlphaFoldDB" id="A0A852SP35"/>
<accession>A0A852SP35</accession>
<evidence type="ECO:0000259" key="1">
    <source>
        <dbReference type="Pfam" id="PF14082"/>
    </source>
</evidence>
<sequence>MPSISTPQPRWKYIADDLDAMAAGPTADQIRIADAVGAPLTPSLPAPVAAVVIRDHLKSVLFQGVGRPADLPEALSELEAELGITIRAHLVTGSRDEVSAWFHARYMVMTSRGLRALMPEPGDVVSRQSGVIENRVISSISADGRINFKGRPAARAWPNHLTSVARVGSTGHAEAIRQIDASLRNAASYTRASFGNFVPLSEFALDEYAPAAEAVRALEELLESGERLEQPFQNLLQRYPALLASVVIGNWKTFVIPQPRLGAELVPDFLVLGFNSLGPQWVTVEIEAARHKILNRHGRLSGPSNHAVQQIQDWREWLTDHIAYAQTEHHLHGLTNRAPGLVIIGRDSPSSQRQAARAQSEEDARIAVHSWDWLLRNAQARIQNPLAPSQFALANLPEEANSASLFQSSLQISGDTFDDSEVLDIDDLFSS</sequence>
<evidence type="ECO:0000313" key="3">
    <source>
        <dbReference type="Proteomes" id="UP000549913"/>
    </source>
</evidence>
<dbReference type="Proteomes" id="UP000549913">
    <property type="component" value="Unassembled WGS sequence"/>
</dbReference>
<protein>
    <recommendedName>
        <fullName evidence="1">Shedu protein SduA C-terminal domain-containing protein</fullName>
    </recommendedName>
</protein>
<organism evidence="2 3">
    <name type="scientific">Herbiconiux flava</name>
    <dbReference type="NCBI Taxonomy" id="881268"/>
    <lineage>
        <taxon>Bacteria</taxon>
        <taxon>Bacillati</taxon>
        <taxon>Actinomycetota</taxon>
        <taxon>Actinomycetes</taxon>
        <taxon>Micrococcales</taxon>
        <taxon>Microbacteriaceae</taxon>
        <taxon>Herbiconiux</taxon>
    </lineage>
</organism>